<dbReference type="EMBL" id="CP046908">
    <property type="protein sequence ID" value="QGZ33756.1"/>
    <property type="molecule type" value="Genomic_DNA"/>
</dbReference>
<feature type="signal peptide" evidence="1">
    <location>
        <begin position="1"/>
        <end position="20"/>
    </location>
</feature>
<dbReference type="KEGG" id="siw:GH266_04075"/>
<proteinExistence type="predicted"/>
<accession>A0A857C3Z9</accession>
<dbReference type="Proteomes" id="UP000435648">
    <property type="component" value="Chromosome"/>
</dbReference>
<protein>
    <submittedName>
        <fullName evidence="2">Uncharacterized protein</fullName>
    </submittedName>
</protein>
<dbReference type="AlphaFoldDB" id="A0A857C3Z9"/>
<keyword evidence="1" id="KW-0732">Signal</keyword>
<reference evidence="2 3" key="1">
    <citation type="submission" date="2019-12" db="EMBL/GenBank/DDBJ databases">
        <title>The genome of Stappia indica PHM037.</title>
        <authorList>
            <person name="Kacar D."/>
            <person name="Galan B."/>
            <person name="Canedo L."/>
            <person name="Rodriguez P."/>
            <person name="de la Calle F."/>
            <person name="Garcia J.L."/>
        </authorList>
    </citation>
    <scope>NUCLEOTIDE SEQUENCE [LARGE SCALE GENOMIC DNA]</scope>
    <source>
        <strain evidence="2 3">PHM037</strain>
    </source>
</reference>
<evidence type="ECO:0000313" key="2">
    <source>
        <dbReference type="EMBL" id="QGZ33756.1"/>
    </source>
</evidence>
<name>A0A857C3Z9_9HYPH</name>
<dbReference type="RefSeq" id="WP_158192762.1">
    <property type="nucleotide sequence ID" value="NZ_CP046908.1"/>
</dbReference>
<evidence type="ECO:0000313" key="3">
    <source>
        <dbReference type="Proteomes" id="UP000435648"/>
    </source>
</evidence>
<sequence length="708" mass="76069">MLAILVVLAATLGQAAPALANWQGTWSTSGEEWRIVENDGRVFGEIGAGGFFEGRVSGDGRSMRAAFQFGDGRRGFTEMRLHGTDVFVGPLSLSAFPEPAANVWAGPLHYGERRSSAEPILRSARARGTNYPSSLGPAPNPAIIAWLDFGSETPDAGVLDPSSQDEVQPADARPVSMWEGRWDADGALILYKEGSRVFGTRSLIGSTGRIEARLSPSGRVLRGYEATSVVSPDPLIPSSITYFEVSMGGDNLSFSGKQGRTIEATKQNDAIWYGYKQGSDVPPPAPDAATVFMPSDWSGRPPAEVSAWLAFDDLPAPGTADQGYGIGEWRLTMSGSRIGPMGHGAIMRMSAPDADGMVYGNINAYAPGSAVVLGRMFSAGEFRGIWMTLDDTGLNPSGSWGTLRLAGHPSSRQFTGSWALAYRAPSLRRQAGMPGGRIEGRVDGNTVLEPLTGSVTSARANLRRLIRSSANIPALFRGVRPDAGIEAALAAWWTEGADICAAGCLAPEPKQIVITPDTLLYDAGTGFVGGERTARLYGSLRALVQFRTGADTYSRAAETPRWVDIWDAPQDYRVAVTGDRDSVFVVTPPEYAAREERAACPLTAGSPLEARRRAITIDVPEGLFSDPDREIIVNLEGEVWRHRDPRRDEKMGENRIELPLKGALASKFENSAAGTDPDDISCLQRSLLLGFASSRQQTAFRTVIDLVR</sequence>
<organism evidence="2 3">
    <name type="scientific">Stappia indica</name>
    <dbReference type="NCBI Taxonomy" id="538381"/>
    <lineage>
        <taxon>Bacteria</taxon>
        <taxon>Pseudomonadati</taxon>
        <taxon>Pseudomonadota</taxon>
        <taxon>Alphaproteobacteria</taxon>
        <taxon>Hyphomicrobiales</taxon>
        <taxon>Stappiaceae</taxon>
        <taxon>Stappia</taxon>
    </lineage>
</organism>
<evidence type="ECO:0000256" key="1">
    <source>
        <dbReference type="SAM" id="SignalP"/>
    </source>
</evidence>
<gene>
    <name evidence="2" type="ORF">GH266_04075</name>
</gene>
<feature type="chain" id="PRO_5032686007" evidence="1">
    <location>
        <begin position="21"/>
        <end position="708"/>
    </location>
</feature>